<protein>
    <submittedName>
        <fullName evidence="2">SusD/RagB family nutrient-binding outer membrane lipoprotein</fullName>
    </submittedName>
</protein>
<dbReference type="SUPFAM" id="SSF48452">
    <property type="entry name" value="TPR-like"/>
    <property type="match status" value="1"/>
</dbReference>
<dbReference type="Proteomes" id="UP000618754">
    <property type="component" value="Unassembled WGS sequence"/>
</dbReference>
<accession>A0ABR7X3U7</accession>
<dbReference type="InterPro" id="IPR041662">
    <property type="entry name" value="SusD-like_2"/>
</dbReference>
<dbReference type="InterPro" id="IPR011990">
    <property type="entry name" value="TPR-like_helical_dom_sf"/>
</dbReference>
<feature type="chain" id="PRO_5046272985" evidence="1">
    <location>
        <begin position="19"/>
        <end position="580"/>
    </location>
</feature>
<dbReference type="Gene3D" id="1.25.40.390">
    <property type="match status" value="1"/>
</dbReference>
<organism evidence="2 3">
    <name type="scientific">Mucilaginibacter rigui</name>
    <dbReference type="NCBI Taxonomy" id="534635"/>
    <lineage>
        <taxon>Bacteria</taxon>
        <taxon>Pseudomonadati</taxon>
        <taxon>Bacteroidota</taxon>
        <taxon>Sphingobacteriia</taxon>
        <taxon>Sphingobacteriales</taxon>
        <taxon>Sphingobacteriaceae</taxon>
        <taxon>Mucilaginibacter</taxon>
    </lineage>
</organism>
<name>A0ABR7X3U7_9SPHI</name>
<keyword evidence="2" id="KW-0449">Lipoprotein</keyword>
<keyword evidence="1" id="KW-0732">Signal</keyword>
<gene>
    <name evidence="2" type="ORF">IDJ75_08150</name>
</gene>
<dbReference type="PROSITE" id="PS51257">
    <property type="entry name" value="PROKAR_LIPOPROTEIN"/>
    <property type="match status" value="1"/>
</dbReference>
<dbReference type="EMBL" id="JACWMW010000002">
    <property type="protein sequence ID" value="MBD1385248.1"/>
    <property type="molecule type" value="Genomic_DNA"/>
</dbReference>
<dbReference type="Pfam" id="PF12771">
    <property type="entry name" value="SusD-like_2"/>
    <property type="match status" value="1"/>
</dbReference>
<evidence type="ECO:0000256" key="1">
    <source>
        <dbReference type="SAM" id="SignalP"/>
    </source>
</evidence>
<proteinExistence type="predicted"/>
<comment type="caution">
    <text evidence="2">The sequence shown here is derived from an EMBL/GenBank/DDBJ whole genome shotgun (WGS) entry which is preliminary data.</text>
</comment>
<reference evidence="2 3" key="1">
    <citation type="submission" date="2020-09" db="EMBL/GenBank/DDBJ databases">
        <title>Novel species of Mucilaginibacter isolated from a glacier on the Tibetan Plateau.</title>
        <authorList>
            <person name="Liu Q."/>
            <person name="Xin Y.-H."/>
        </authorList>
    </citation>
    <scope>NUCLEOTIDE SEQUENCE [LARGE SCALE GENOMIC DNA]</scope>
    <source>
        <strain evidence="2 3">CGMCC 1.13878</strain>
    </source>
</reference>
<dbReference type="RefSeq" id="WP_191175135.1">
    <property type="nucleotide sequence ID" value="NZ_JACWMW010000002.1"/>
</dbReference>
<evidence type="ECO:0000313" key="2">
    <source>
        <dbReference type="EMBL" id="MBD1385248.1"/>
    </source>
</evidence>
<keyword evidence="3" id="KW-1185">Reference proteome</keyword>
<feature type="signal peptide" evidence="1">
    <location>
        <begin position="1"/>
        <end position="18"/>
    </location>
</feature>
<evidence type="ECO:0000313" key="3">
    <source>
        <dbReference type="Proteomes" id="UP000618754"/>
    </source>
</evidence>
<sequence>MKRIKIFSMILMGGCLIAATSCKKYLDVNNNPNSPIDVTPDLILPAAVAQTAATNVTFNSYGAWAGGYQANAGGYGGFGSVLTYNYSTSDNTGLWSQSFNNLNDYQTIINKTDATGPYKNYNAIAKIMKAFCYLRLIDVYNDVPYSEALKGLGNLSPKYDKAEDVYRGLFKEINEAIASLALPNDPQVTIKTATSPNSQRIDIVYAGGEGDAANFTNFEASTGFPSARWTQFANTLKLKMLVRTREVPTFSATFNEEKAKLAGATFVTYDVKVQPGYAAQSGKQNPHWNSYAWDAAGNVQQLTTLPTFFAFGFYDGTKIEDDVRGYGNHAPVVTYKNYDDGNQLGVQNQFVPLSPNGTPWFTGSGSSTSGSGLGVLKGPTMSQPLMLAAESYFLQAEANLFGIVAGNDATNFNLGIQASERYLYTKQDESWDPVRVKGTGAGSDFDYYLNEGNNPNNYLVIYGLPKQPESVNPNDKYNTDAIQRKLEAIITQKWIAVNYIHSNEGWSDYRRTGYPVTGAQFAPAGAHLEYYNFASTQSTSTRLDKLPVRVLYPQSEYALNPTNVPQGINAFTSRVFYDLN</sequence>